<feature type="domain" description="DUF1707" evidence="1">
    <location>
        <begin position="9"/>
        <end position="61"/>
    </location>
</feature>
<accession>A0A6J4RFX2</accession>
<dbReference type="PANTHER" id="PTHR40763">
    <property type="entry name" value="MEMBRANE PROTEIN-RELATED"/>
    <property type="match status" value="1"/>
</dbReference>
<gene>
    <name evidence="2" type="ORF">AVDCRST_MAG67-67</name>
</gene>
<name>A0A6J4RFX2_9ACTN</name>
<evidence type="ECO:0000313" key="2">
    <source>
        <dbReference type="EMBL" id="CAA9471579.1"/>
    </source>
</evidence>
<proteinExistence type="predicted"/>
<sequence>MTADEHSQLRASDAERDWAVGIVREAAAEGRLALDELSDRVERALGATTRGELELVVRDLPAASPGAPQLMPTVGQAVVFGDVRVRARRPAERLIPRLRRGDTRG</sequence>
<reference evidence="2" key="1">
    <citation type="submission" date="2020-02" db="EMBL/GenBank/DDBJ databases">
        <authorList>
            <person name="Meier V. D."/>
        </authorList>
    </citation>
    <scope>NUCLEOTIDE SEQUENCE</scope>
    <source>
        <strain evidence="2">AVDCRST_MAG67</strain>
    </source>
</reference>
<dbReference type="PANTHER" id="PTHR40763:SF4">
    <property type="entry name" value="DUF1707 DOMAIN-CONTAINING PROTEIN"/>
    <property type="match status" value="1"/>
</dbReference>
<evidence type="ECO:0000259" key="1">
    <source>
        <dbReference type="Pfam" id="PF08044"/>
    </source>
</evidence>
<protein>
    <recommendedName>
        <fullName evidence="1">DUF1707 domain-containing protein</fullName>
    </recommendedName>
</protein>
<organism evidence="2">
    <name type="scientific">uncultured Solirubrobacteraceae bacterium</name>
    <dbReference type="NCBI Taxonomy" id="1162706"/>
    <lineage>
        <taxon>Bacteria</taxon>
        <taxon>Bacillati</taxon>
        <taxon>Actinomycetota</taxon>
        <taxon>Thermoleophilia</taxon>
        <taxon>Solirubrobacterales</taxon>
        <taxon>Solirubrobacteraceae</taxon>
        <taxon>environmental samples</taxon>
    </lineage>
</organism>
<dbReference type="AlphaFoldDB" id="A0A6J4RFX2"/>
<dbReference type="InterPro" id="IPR012551">
    <property type="entry name" value="DUF1707_SHOCT-like"/>
</dbReference>
<dbReference type="Pfam" id="PF08044">
    <property type="entry name" value="DUF1707"/>
    <property type="match status" value="1"/>
</dbReference>
<dbReference type="EMBL" id="CADCVQ010000006">
    <property type="protein sequence ID" value="CAA9471579.1"/>
    <property type="molecule type" value="Genomic_DNA"/>
</dbReference>